<dbReference type="Proteomes" id="UP000465062">
    <property type="component" value="Chromosome"/>
</dbReference>
<dbReference type="InterPro" id="IPR027417">
    <property type="entry name" value="P-loop_NTPase"/>
</dbReference>
<sequence>MKKKFNYITEVLTKQDVKSMLNPKERFTLIVSPTGTGKSTFIIEDILKPHFENDLHGFGKGKYQELAKKKILVMANRTAVVLKFNEDVEKACEDMGIYKAKGVTVASYQKVSHDEMLLAIDEAEIILCDEAHYFISDAWNGTTGRVMNKLLEVSESKPVIFFTATPQLIVKYFNKKGWSYKELNYSTVLGFNERMDFISTNKDLEQIIKGIDKDEKIMVFVADMTSRVMIARMCRKYREKGYKVDFFHSVWVKKDDGRFNGLKIPEMAFKVGQLVNNKKFDAQIAIANKAIDNGIDIRDSDFKHIILLNQYDHVQIQQMVGRKRFDVHNPSDRLTVWLSTENKPVLNNFYDLITKQIQFINSFREYRIKHIEDTKTGLRFFPGKKDKPDEEIQELAELAVVDTFFADGVHQEESENLKIQKKLIQSEEYAQLINYQLDYISPLVCKQLMDDGENDLITDEYQSIVKNYQELVKKLFGRPSVIQWRNKYIASEENKKEFKNRVNAELIPYLQSLQGIKLFDKEKSDFEEKISHYFGASRKIGRIANLSTINEFINTYDYELISVRRTIDNLKRTVWIIREL</sequence>
<reference evidence="2 3" key="1">
    <citation type="submission" date="2019-06" db="EMBL/GenBank/DDBJ databases">
        <title>An operon consisting of a P-type ATPase gene and a transcriptional regular gene given the different cadmium resistance in Bacillus vietamensis 151-6 and Bacillus marisflavi 151-25.</title>
        <authorList>
            <person name="Yu X."/>
        </authorList>
    </citation>
    <scope>NUCLEOTIDE SEQUENCE [LARGE SCALE GENOMIC DNA]</scope>
    <source>
        <strain evidence="2 3">151-6</strain>
    </source>
</reference>
<evidence type="ECO:0000313" key="3">
    <source>
        <dbReference type="Proteomes" id="UP000465062"/>
    </source>
</evidence>
<feature type="domain" description="Helicase ATP-binding" evidence="1">
    <location>
        <begin position="19"/>
        <end position="184"/>
    </location>
</feature>
<protein>
    <submittedName>
        <fullName evidence="2">DEAD/DEAH box helicase family protein</fullName>
    </submittedName>
</protein>
<evidence type="ECO:0000313" key="2">
    <source>
        <dbReference type="EMBL" id="QHE63107.1"/>
    </source>
</evidence>
<dbReference type="PROSITE" id="PS51192">
    <property type="entry name" value="HELICASE_ATP_BIND_1"/>
    <property type="match status" value="1"/>
</dbReference>
<proteinExistence type="predicted"/>
<dbReference type="GO" id="GO:0003677">
    <property type="term" value="F:DNA binding"/>
    <property type="evidence" value="ECO:0007669"/>
    <property type="project" value="InterPro"/>
</dbReference>
<keyword evidence="2" id="KW-0067">ATP-binding</keyword>
<dbReference type="Pfam" id="PF04851">
    <property type="entry name" value="ResIII"/>
    <property type="match status" value="1"/>
</dbReference>
<dbReference type="InterPro" id="IPR006935">
    <property type="entry name" value="Helicase/UvrB_N"/>
</dbReference>
<gene>
    <name evidence="2" type="ORF">FHE72_20425</name>
</gene>
<dbReference type="GO" id="GO:0005524">
    <property type="term" value="F:ATP binding"/>
    <property type="evidence" value="ECO:0007669"/>
    <property type="project" value="InterPro"/>
</dbReference>
<name>A0A6I6UP02_9BACI</name>
<dbReference type="KEGG" id="bvq:FHE72_20425"/>
<dbReference type="GO" id="GO:0016787">
    <property type="term" value="F:hydrolase activity"/>
    <property type="evidence" value="ECO:0007669"/>
    <property type="project" value="InterPro"/>
</dbReference>
<keyword evidence="2" id="KW-0547">Nucleotide-binding</keyword>
<organism evidence="2 3">
    <name type="scientific">Rossellomorea vietnamensis</name>
    <dbReference type="NCBI Taxonomy" id="218284"/>
    <lineage>
        <taxon>Bacteria</taxon>
        <taxon>Bacillati</taxon>
        <taxon>Bacillota</taxon>
        <taxon>Bacilli</taxon>
        <taxon>Bacillales</taxon>
        <taxon>Bacillaceae</taxon>
        <taxon>Rossellomorea</taxon>
    </lineage>
</organism>
<keyword evidence="2" id="KW-0378">Hydrolase</keyword>
<dbReference type="SMART" id="SM00487">
    <property type="entry name" value="DEXDc"/>
    <property type="match status" value="1"/>
</dbReference>
<keyword evidence="2" id="KW-0347">Helicase</keyword>
<dbReference type="Gene3D" id="3.40.50.300">
    <property type="entry name" value="P-loop containing nucleotide triphosphate hydrolases"/>
    <property type="match status" value="1"/>
</dbReference>
<dbReference type="RefSeq" id="WP_159362819.1">
    <property type="nucleotide sequence ID" value="NZ_CP047394.1"/>
</dbReference>
<accession>A0A6I6UP02</accession>
<dbReference type="GO" id="GO:0004386">
    <property type="term" value="F:helicase activity"/>
    <property type="evidence" value="ECO:0007669"/>
    <property type="project" value="UniProtKB-KW"/>
</dbReference>
<dbReference type="EMBL" id="CP047394">
    <property type="protein sequence ID" value="QHE63107.1"/>
    <property type="molecule type" value="Genomic_DNA"/>
</dbReference>
<evidence type="ECO:0000259" key="1">
    <source>
        <dbReference type="PROSITE" id="PS51192"/>
    </source>
</evidence>
<dbReference type="AlphaFoldDB" id="A0A6I6UP02"/>
<dbReference type="InterPro" id="IPR014001">
    <property type="entry name" value="Helicase_ATP-bd"/>
</dbReference>
<dbReference type="SUPFAM" id="SSF52540">
    <property type="entry name" value="P-loop containing nucleoside triphosphate hydrolases"/>
    <property type="match status" value="1"/>
</dbReference>